<evidence type="ECO:0008006" key="4">
    <source>
        <dbReference type="Google" id="ProtNLM"/>
    </source>
</evidence>
<dbReference type="InterPro" id="IPR032675">
    <property type="entry name" value="LRR_dom_sf"/>
</dbReference>
<dbReference type="AlphaFoldDB" id="A0A1I8NMZ5"/>
<dbReference type="SUPFAM" id="SSF52058">
    <property type="entry name" value="L domain-like"/>
    <property type="match status" value="1"/>
</dbReference>
<dbReference type="Proteomes" id="UP000095300">
    <property type="component" value="Unassembled WGS sequence"/>
</dbReference>
<reference evidence="2" key="1">
    <citation type="submission" date="2020-05" db="UniProtKB">
        <authorList>
            <consortium name="EnsemblMetazoa"/>
        </authorList>
    </citation>
    <scope>IDENTIFICATION</scope>
    <source>
        <strain evidence="2">USDA</strain>
    </source>
</reference>
<dbReference type="InterPro" id="IPR043313">
    <property type="entry name" value="LRMDA"/>
</dbReference>
<protein>
    <recommendedName>
        <fullName evidence="4">U2A'/phosphoprotein 32 family A C-terminal domain-containing protein</fullName>
    </recommendedName>
</protein>
<gene>
    <name evidence="2" type="primary">106085902</name>
</gene>
<feature type="region of interest" description="Disordered" evidence="1">
    <location>
        <begin position="1"/>
        <end position="22"/>
    </location>
</feature>
<dbReference type="Pfam" id="PF14580">
    <property type="entry name" value="LRR_9"/>
    <property type="match status" value="1"/>
</dbReference>
<dbReference type="PANTHER" id="PTHR46282">
    <property type="entry name" value="LEUCINE-RICH MELANOCYTE DIFFERENTIATION-ASSOCIATED PROTEIN"/>
    <property type="match status" value="1"/>
</dbReference>
<keyword evidence="3" id="KW-1185">Reference proteome</keyword>
<dbReference type="Gene3D" id="3.80.10.10">
    <property type="entry name" value="Ribonuclease Inhibitor"/>
    <property type="match status" value="2"/>
</dbReference>
<organism evidence="2 3">
    <name type="scientific">Stomoxys calcitrans</name>
    <name type="common">Stable fly</name>
    <name type="synonym">Conops calcitrans</name>
    <dbReference type="NCBI Taxonomy" id="35570"/>
    <lineage>
        <taxon>Eukaryota</taxon>
        <taxon>Metazoa</taxon>
        <taxon>Ecdysozoa</taxon>
        <taxon>Arthropoda</taxon>
        <taxon>Hexapoda</taxon>
        <taxon>Insecta</taxon>
        <taxon>Pterygota</taxon>
        <taxon>Neoptera</taxon>
        <taxon>Endopterygota</taxon>
        <taxon>Diptera</taxon>
        <taxon>Brachycera</taxon>
        <taxon>Muscomorpha</taxon>
        <taxon>Muscoidea</taxon>
        <taxon>Muscidae</taxon>
        <taxon>Stomoxys</taxon>
    </lineage>
</organism>
<dbReference type="OrthoDB" id="272149at2759"/>
<evidence type="ECO:0000313" key="3">
    <source>
        <dbReference type="Proteomes" id="UP000095300"/>
    </source>
</evidence>
<name>A0A1I8NMZ5_STOCA</name>
<evidence type="ECO:0000256" key="1">
    <source>
        <dbReference type="SAM" id="MobiDB-lite"/>
    </source>
</evidence>
<dbReference type="InterPro" id="IPR001611">
    <property type="entry name" value="Leu-rich_rpt"/>
</dbReference>
<sequence length="248" mass="29139">MDYLKSDESDVDRNDSHDGNKRELNLSHRNLLELDTDIIATHGEYIEYLDVSHNRIARLEWLLQLPQLKCLIMDDNRLREAHFEKLKKMHLPNITTLTLNKNELSDLDTTAKILQYMFPNLEYLSLHGNPMCPDNLYLQPFSEFVPYEYAHYRSVLSKSLPRLKFLDHYALDSFPLAKHQQQSQQLPTFEQSHSISKDIWSKIKSLLLNNNNKNQYENNCYQPYPTTNNSAYKGLQSEGNRFITNSDL</sequence>
<proteinExistence type="predicted"/>
<dbReference type="PANTHER" id="PTHR46282:SF2">
    <property type="entry name" value="LEUCINE-RICH MELANOCYTE DIFFERENTIATION-ASSOCIATED PROTEIN"/>
    <property type="match status" value="1"/>
</dbReference>
<dbReference type="EnsemblMetazoa" id="SCAU000483-RB">
    <property type="protein sequence ID" value="SCAU000483-PB"/>
    <property type="gene ID" value="SCAU000483"/>
</dbReference>
<dbReference type="PROSITE" id="PS51450">
    <property type="entry name" value="LRR"/>
    <property type="match status" value="1"/>
</dbReference>
<accession>A0A1I8NMZ5</accession>
<evidence type="ECO:0000313" key="2">
    <source>
        <dbReference type="EnsemblMetazoa" id="SCAU000483-PB"/>
    </source>
</evidence>
<dbReference type="VEuPathDB" id="VectorBase:SCAU000483"/>